<dbReference type="SMART" id="SM00382">
    <property type="entry name" value="AAA"/>
    <property type="match status" value="2"/>
</dbReference>
<keyword evidence="3" id="KW-0813">Transport</keyword>
<evidence type="ECO:0000256" key="2">
    <source>
        <dbReference type="ARBA" id="ARBA00007577"/>
    </source>
</evidence>
<feature type="transmembrane region" description="Helical" evidence="10">
    <location>
        <begin position="231"/>
        <end position="255"/>
    </location>
</feature>
<dbReference type="InterPro" id="IPR027417">
    <property type="entry name" value="P-loop_NTPase"/>
</dbReference>
<feature type="transmembrane region" description="Helical" evidence="10">
    <location>
        <begin position="73"/>
        <end position="97"/>
    </location>
</feature>
<feature type="transmembrane region" description="Helical" evidence="10">
    <location>
        <begin position="965"/>
        <end position="985"/>
    </location>
</feature>
<feature type="transmembrane region" description="Helical" evidence="10">
    <location>
        <begin position="206"/>
        <end position="225"/>
    </location>
</feature>
<dbReference type="InterPro" id="IPR017871">
    <property type="entry name" value="ABC_transporter-like_CS"/>
</dbReference>
<organism evidence="13 14">
    <name type="scientific">Basidiobolus ranarum</name>
    <dbReference type="NCBI Taxonomy" id="34480"/>
    <lineage>
        <taxon>Eukaryota</taxon>
        <taxon>Fungi</taxon>
        <taxon>Fungi incertae sedis</taxon>
        <taxon>Zoopagomycota</taxon>
        <taxon>Entomophthoromycotina</taxon>
        <taxon>Basidiobolomycetes</taxon>
        <taxon>Basidiobolales</taxon>
        <taxon>Basidiobolaceae</taxon>
        <taxon>Basidiobolus</taxon>
    </lineage>
</organism>
<gene>
    <name evidence="13" type="ORF">K7432_011439</name>
</gene>
<keyword evidence="14" id="KW-1185">Reference proteome</keyword>
<dbReference type="InterPro" id="IPR003439">
    <property type="entry name" value="ABC_transporter-like_ATP-bd"/>
</dbReference>
<dbReference type="PROSITE" id="PS50893">
    <property type="entry name" value="ABC_TRANSPORTER_2"/>
    <property type="match status" value="2"/>
</dbReference>
<evidence type="ECO:0000256" key="1">
    <source>
        <dbReference type="ARBA" id="ARBA00004141"/>
    </source>
</evidence>
<name>A0ABR2VTU9_9FUNG</name>
<feature type="domain" description="ABC transporter" evidence="11">
    <location>
        <begin position="409"/>
        <end position="654"/>
    </location>
</feature>
<dbReference type="CDD" id="cd18578">
    <property type="entry name" value="ABC_6TM_Pgp_ABCB1_D2_like"/>
    <property type="match status" value="1"/>
</dbReference>
<feature type="domain" description="ABC transporter" evidence="11">
    <location>
        <begin position="1063"/>
        <end position="1301"/>
    </location>
</feature>
<evidence type="ECO:0000256" key="10">
    <source>
        <dbReference type="SAM" id="Phobius"/>
    </source>
</evidence>
<dbReference type="PROSITE" id="PS00211">
    <property type="entry name" value="ABC_TRANSPORTER_1"/>
    <property type="match status" value="2"/>
</dbReference>
<accession>A0ABR2VTU9</accession>
<proteinExistence type="inferred from homology"/>
<dbReference type="CDD" id="cd03249">
    <property type="entry name" value="ABC_MTABC3_MDL1_MDL2"/>
    <property type="match status" value="2"/>
</dbReference>
<dbReference type="Pfam" id="PF00664">
    <property type="entry name" value="ABC_membrane"/>
    <property type="match status" value="2"/>
</dbReference>
<dbReference type="Proteomes" id="UP001479436">
    <property type="component" value="Unassembled WGS sequence"/>
</dbReference>
<dbReference type="SUPFAM" id="SSF52540">
    <property type="entry name" value="P-loop containing nucleoside triphosphate hydrolases"/>
    <property type="match status" value="2"/>
</dbReference>
<feature type="transmembrane region" description="Helical" evidence="10">
    <location>
        <begin position="851"/>
        <end position="873"/>
    </location>
</feature>
<dbReference type="CDD" id="cd18577">
    <property type="entry name" value="ABC_6TM_Pgp_ABCB1_D1_like"/>
    <property type="match status" value="1"/>
</dbReference>
<sequence>MGASQAPDGVQSGIQLQSLDGAPVKISVEPVTVLGEQQRRFLEEQIQEPSSSKTSFFKPRYFHLFRYKTKLDVFLIVLGFICALGAGVPLPIIGALFGDLVDDFSTQFSSGASPATPEQLEHFKDGVNTKILQLIYVAIGYFVLTYTYTVCWSLIGERLTRQVRENYLKAVLRQNIAYFNQLGAGEVSSRITGDTQIIQNGTSEKVGLCIQSISYFIAAFTVGFIENAVLTGILFCVVPAFLIVASGGSLITALYTTRSLESYSKASTVAEEALANVRIAQAFNSQERLSALYEKNLHIASRQGLRKAIAGALMLGGIFFIAYSANALAFWEGSRLIMADITRDTGSVYTVIFLVLDSAMVIGQIAPFIQTFSLASGAGEKLFRTIDRVSPIDSASKDGLKPEKCEGRLELRNVTFVYPSRPDSVVLKGIDLTIPAGKTTAIVGVSGSGKSTIVSLIERFYDPVEGEILLDEKNIKDLNIHWLRGQMKLVMQNPALFNTTILDNIAHGLLNSSTSPLKKEELDELCIEAAKLANAHNFIIKLPDGYNTNVGEGGLLLSGGQKQRIALARAIVSDPKILLLDEATSALDVTSERLIQESLEKATKNRTTVIIAHRLSTVKKADNIVVMTEGKILEQGTHDQLLSLKSAYYHLVEAQSFSSSESTEANLKLAPKKMSAESIDSTMAKSDGPLLLKDEPQFLSSDEDAEKNQSSSTKLHLSVFTVMKKVCRLIKPEALYVVGGLLTSIIIGGAYSAEAILFSHMIDALSMRNDLPKLESQVNLYSFWFLMVALIEFTAYSVNGSMFGWVSEKLLLRTRCLSFRSIINQDITWFDDERHSTGSLISMLNTDANHLGGLTGVVVGTVFSIMTSLFAGIILAHVIAWKIAIVVLAAVPVMLMAGFLRVRVLANFHRRHETAYIQSAALASEAIGSIQTVATLSREDDVCRLYHQSLEAPYKNSLRSIMTGNFWLALGYSISYLLYALAYWWGSKLVSNGEFTSKEFFVVLPALLFSAQASGQMFSLAPDLTKAKLAASNIFQLIDQKPSILKKDNSNNSSDHGSIEGGVELKDVHFRYPSRPDIPVLQGLNLTVKPGQFCALVGESGCGKSTVISLIERFYDPLQGTVLIDGHDIRQSNVKEHRGNIALVSQEPVLYQGSIRFNVLLGTDREDVAQEEVEMVCKQANIHDYIVSLPEGYDTMCGTKGSQLSGGQRQRIAIARALIRNPKILLLDEATSALDSQSEQVVQNALNKAATGCTTIAVAHRLSTIQHADCIFVVEGGVVVETGTHQELMAMKKKYFTLVEHQNLGQAQS</sequence>
<dbReference type="Gene3D" id="3.40.50.300">
    <property type="entry name" value="P-loop containing nucleotide triphosphate hydrolases"/>
    <property type="match status" value="2"/>
</dbReference>
<dbReference type="EMBL" id="JASJQH010007759">
    <property type="protein sequence ID" value="KAK9702026.1"/>
    <property type="molecule type" value="Genomic_DNA"/>
</dbReference>
<comment type="caution">
    <text evidence="13">The sequence shown here is derived from an EMBL/GenBank/DDBJ whole genome shotgun (WGS) entry which is preliminary data.</text>
</comment>
<keyword evidence="7" id="KW-0067">ATP-binding</keyword>
<evidence type="ECO:0000259" key="11">
    <source>
        <dbReference type="PROSITE" id="PS50893"/>
    </source>
</evidence>
<feature type="domain" description="ABC transmembrane type-1" evidence="12">
    <location>
        <begin position="77"/>
        <end position="374"/>
    </location>
</feature>
<dbReference type="PROSITE" id="PS50929">
    <property type="entry name" value="ABC_TM1F"/>
    <property type="match status" value="2"/>
</dbReference>
<evidence type="ECO:0000256" key="7">
    <source>
        <dbReference type="ARBA" id="ARBA00022840"/>
    </source>
</evidence>
<evidence type="ECO:0000313" key="14">
    <source>
        <dbReference type="Proteomes" id="UP001479436"/>
    </source>
</evidence>
<keyword evidence="6" id="KW-0547">Nucleotide-binding</keyword>
<feature type="transmembrane region" description="Helical" evidence="10">
    <location>
        <begin position="782"/>
        <end position="806"/>
    </location>
</feature>
<feature type="transmembrane region" description="Helical" evidence="10">
    <location>
        <begin position="351"/>
        <end position="375"/>
    </location>
</feature>
<keyword evidence="9 10" id="KW-0472">Membrane</keyword>
<dbReference type="SUPFAM" id="SSF90123">
    <property type="entry name" value="ABC transporter transmembrane region"/>
    <property type="match status" value="2"/>
</dbReference>
<dbReference type="InterPro" id="IPR036640">
    <property type="entry name" value="ABC1_TM_sf"/>
</dbReference>
<keyword evidence="5" id="KW-0677">Repeat</keyword>
<evidence type="ECO:0000256" key="5">
    <source>
        <dbReference type="ARBA" id="ARBA00022737"/>
    </source>
</evidence>
<evidence type="ECO:0000313" key="13">
    <source>
        <dbReference type="EMBL" id="KAK9702026.1"/>
    </source>
</evidence>
<protein>
    <submittedName>
        <fullName evidence="13">Uncharacterized protein</fullName>
    </submittedName>
</protein>
<dbReference type="PANTHER" id="PTHR43394:SF11">
    <property type="entry name" value="ATP-BINDING CASSETTE TRANSPORTER"/>
    <property type="match status" value="1"/>
</dbReference>
<evidence type="ECO:0000259" key="12">
    <source>
        <dbReference type="PROSITE" id="PS50929"/>
    </source>
</evidence>
<evidence type="ECO:0000256" key="9">
    <source>
        <dbReference type="ARBA" id="ARBA00023136"/>
    </source>
</evidence>
<dbReference type="PANTHER" id="PTHR43394">
    <property type="entry name" value="ATP-DEPENDENT PERMEASE MDL1, MITOCHONDRIAL"/>
    <property type="match status" value="1"/>
</dbReference>
<keyword evidence="8 10" id="KW-1133">Transmembrane helix</keyword>
<evidence type="ECO:0000256" key="4">
    <source>
        <dbReference type="ARBA" id="ARBA00022692"/>
    </source>
</evidence>
<keyword evidence="4 10" id="KW-0812">Transmembrane</keyword>
<dbReference type="InterPro" id="IPR039421">
    <property type="entry name" value="Type_1_exporter"/>
</dbReference>
<dbReference type="InterPro" id="IPR003593">
    <property type="entry name" value="AAA+_ATPase"/>
</dbReference>
<reference evidence="13 14" key="1">
    <citation type="submission" date="2023-04" db="EMBL/GenBank/DDBJ databases">
        <title>Genome of Basidiobolus ranarum AG-B5.</title>
        <authorList>
            <person name="Stajich J.E."/>
            <person name="Carter-House D."/>
            <person name="Gryganskyi A."/>
        </authorList>
    </citation>
    <scope>NUCLEOTIDE SEQUENCE [LARGE SCALE GENOMIC DNA]</scope>
    <source>
        <strain evidence="13 14">AG-B5</strain>
    </source>
</reference>
<dbReference type="InterPro" id="IPR011527">
    <property type="entry name" value="ABC1_TM_dom"/>
</dbReference>
<dbReference type="Pfam" id="PF00005">
    <property type="entry name" value="ABC_tran"/>
    <property type="match status" value="2"/>
</dbReference>
<dbReference type="Gene3D" id="1.20.1560.10">
    <property type="entry name" value="ABC transporter type 1, transmembrane domain"/>
    <property type="match status" value="1"/>
</dbReference>
<evidence type="ECO:0000256" key="6">
    <source>
        <dbReference type="ARBA" id="ARBA00022741"/>
    </source>
</evidence>
<evidence type="ECO:0000256" key="3">
    <source>
        <dbReference type="ARBA" id="ARBA00022448"/>
    </source>
</evidence>
<feature type="transmembrane region" description="Helical" evidence="10">
    <location>
        <begin position="308"/>
        <end position="331"/>
    </location>
</feature>
<feature type="domain" description="ABC transmembrane type-1" evidence="12">
    <location>
        <begin position="738"/>
        <end position="1026"/>
    </location>
</feature>
<feature type="transmembrane region" description="Helical" evidence="10">
    <location>
        <begin position="134"/>
        <end position="155"/>
    </location>
</feature>
<feature type="transmembrane region" description="Helical" evidence="10">
    <location>
        <begin position="879"/>
        <end position="902"/>
    </location>
</feature>
<comment type="similarity">
    <text evidence="2">Belongs to the ABC transporter superfamily. ABCB family. Multidrug resistance exporter (TC 3.A.1.201) subfamily.</text>
</comment>
<comment type="subcellular location">
    <subcellularLocation>
        <location evidence="1">Membrane</location>
        <topology evidence="1">Multi-pass membrane protein</topology>
    </subcellularLocation>
</comment>
<evidence type="ECO:0000256" key="8">
    <source>
        <dbReference type="ARBA" id="ARBA00022989"/>
    </source>
</evidence>
<feature type="transmembrane region" description="Helical" evidence="10">
    <location>
        <begin position="734"/>
        <end position="762"/>
    </location>
</feature>